<name>A0A090RN87_9VIBR</name>
<comment type="caution">
    <text evidence="1">The sequence shown here is derived from an EMBL/GenBank/DDBJ whole genome shotgun (WGS) entry which is preliminary data.</text>
</comment>
<protein>
    <submittedName>
        <fullName evidence="1">Cytochrome c oxidase polypeptide II</fullName>
        <ecNumber evidence="1">1.9.3.1</ecNumber>
    </submittedName>
</protein>
<dbReference type="Proteomes" id="UP000029228">
    <property type="component" value="Unassembled WGS sequence"/>
</dbReference>
<dbReference type="AlphaFoldDB" id="A0A090RN87"/>
<evidence type="ECO:0000313" key="1">
    <source>
        <dbReference type="EMBL" id="GAL16895.1"/>
    </source>
</evidence>
<evidence type="ECO:0000313" key="2">
    <source>
        <dbReference type="Proteomes" id="UP000029228"/>
    </source>
</evidence>
<accession>A0A090RN87</accession>
<dbReference type="GO" id="GO:0009055">
    <property type="term" value="F:electron transfer activity"/>
    <property type="evidence" value="ECO:0007669"/>
    <property type="project" value="InterPro"/>
</dbReference>
<dbReference type="InterPro" id="IPR036909">
    <property type="entry name" value="Cyt_c-like_dom_sf"/>
</dbReference>
<dbReference type="Gene3D" id="1.10.760.10">
    <property type="entry name" value="Cytochrome c-like domain"/>
    <property type="match status" value="1"/>
</dbReference>
<dbReference type="GO" id="GO:0020037">
    <property type="term" value="F:heme binding"/>
    <property type="evidence" value="ECO:0007669"/>
    <property type="project" value="InterPro"/>
</dbReference>
<keyword evidence="1" id="KW-0560">Oxidoreductase</keyword>
<reference evidence="1 2" key="1">
    <citation type="submission" date="2014-09" db="EMBL/GenBank/DDBJ databases">
        <title>Vibrio maritimus JCM 19235. (C45) whole genome shotgun sequence.</title>
        <authorList>
            <person name="Sawabe T."/>
            <person name="Meirelles P."/>
            <person name="Nakanishi M."/>
            <person name="Sayaka M."/>
            <person name="Hattori M."/>
            <person name="Ohkuma M."/>
        </authorList>
    </citation>
    <scope>NUCLEOTIDE SEQUENCE [LARGE SCALE GENOMIC DNA]</scope>
    <source>
        <strain evidence="2">JCM19235</strain>
    </source>
</reference>
<proteinExistence type="predicted"/>
<dbReference type="EC" id="1.9.3.1" evidence="1"/>
<sequence>MRSLRLQGRSGDDGPIDAHISKIVDGVSGTAMQSFANQLTDKEIAAVITYQRNAWGNNTGDVIQASDINAYKTQEAEPSSKEL</sequence>
<gene>
    <name evidence="1" type="ORF">JCM19235_5444</name>
</gene>
<keyword evidence="2" id="KW-1185">Reference proteome</keyword>
<dbReference type="STRING" id="990268.JCM19235_5444"/>
<dbReference type="GO" id="GO:0016491">
    <property type="term" value="F:oxidoreductase activity"/>
    <property type="evidence" value="ECO:0007669"/>
    <property type="project" value="UniProtKB-KW"/>
</dbReference>
<organism evidence="1 2">
    <name type="scientific">Vibrio maritimus</name>
    <dbReference type="NCBI Taxonomy" id="990268"/>
    <lineage>
        <taxon>Bacteria</taxon>
        <taxon>Pseudomonadati</taxon>
        <taxon>Pseudomonadota</taxon>
        <taxon>Gammaproteobacteria</taxon>
        <taxon>Vibrionales</taxon>
        <taxon>Vibrionaceae</taxon>
        <taxon>Vibrio</taxon>
    </lineage>
</organism>
<dbReference type="EMBL" id="BBMR01000001">
    <property type="protein sequence ID" value="GAL16895.1"/>
    <property type="molecule type" value="Genomic_DNA"/>
</dbReference>
<dbReference type="SUPFAM" id="SSF46626">
    <property type="entry name" value="Cytochrome c"/>
    <property type="match status" value="1"/>
</dbReference>